<dbReference type="Proteomes" id="UP000688137">
    <property type="component" value="Unassembled WGS sequence"/>
</dbReference>
<reference evidence="1" key="1">
    <citation type="submission" date="2021-01" db="EMBL/GenBank/DDBJ databases">
        <authorList>
            <consortium name="Genoscope - CEA"/>
            <person name="William W."/>
        </authorList>
    </citation>
    <scope>NUCLEOTIDE SEQUENCE</scope>
</reference>
<proteinExistence type="predicted"/>
<protein>
    <submittedName>
        <fullName evidence="1">Uncharacterized protein</fullName>
    </submittedName>
</protein>
<evidence type="ECO:0000313" key="2">
    <source>
        <dbReference type="Proteomes" id="UP000688137"/>
    </source>
</evidence>
<dbReference type="AlphaFoldDB" id="A0A8S1NJZ8"/>
<comment type="caution">
    <text evidence="1">The sequence shown here is derived from an EMBL/GenBank/DDBJ whole genome shotgun (WGS) entry which is preliminary data.</text>
</comment>
<sequence length="47" mass="6100">MSREHKKRKLYINPKQNKVMKFKKKHLHYIKEINHFQFKYHLYNKQK</sequence>
<dbReference type="EMBL" id="CAJJDM010000096">
    <property type="protein sequence ID" value="CAD8093517.1"/>
    <property type="molecule type" value="Genomic_DNA"/>
</dbReference>
<keyword evidence="2" id="KW-1185">Reference proteome</keyword>
<organism evidence="1 2">
    <name type="scientific">Paramecium primaurelia</name>
    <dbReference type="NCBI Taxonomy" id="5886"/>
    <lineage>
        <taxon>Eukaryota</taxon>
        <taxon>Sar</taxon>
        <taxon>Alveolata</taxon>
        <taxon>Ciliophora</taxon>
        <taxon>Intramacronucleata</taxon>
        <taxon>Oligohymenophorea</taxon>
        <taxon>Peniculida</taxon>
        <taxon>Parameciidae</taxon>
        <taxon>Paramecium</taxon>
    </lineage>
</organism>
<name>A0A8S1NJZ8_PARPR</name>
<accession>A0A8S1NJZ8</accession>
<evidence type="ECO:0000313" key="1">
    <source>
        <dbReference type="EMBL" id="CAD8093517.1"/>
    </source>
</evidence>
<gene>
    <name evidence="1" type="ORF">PPRIM_AZ9-3.1.T0930140</name>
</gene>